<protein>
    <submittedName>
        <fullName evidence="2">Uncharacterized protein</fullName>
    </submittedName>
</protein>
<name>A0A8D8T5T0_9HEMI</name>
<organism evidence="2">
    <name type="scientific">Cacopsylla melanoneura</name>
    <dbReference type="NCBI Taxonomy" id="428564"/>
    <lineage>
        <taxon>Eukaryota</taxon>
        <taxon>Metazoa</taxon>
        <taxon>Ecdysozoa</taxon>
        <taxon>Arthropoda</taxon>
        <taxon>Hexapoda</taxon>
        <taxon>Insecta</taxon>
        <taxon>Pterygota</taxon>
        <taxon>Neoptera</taxon>
        <taxon>Paraneoptera</taxon>
        <taxon>Hemiptera</taxon>
        <taxon>Sternorrhyncha</taxon>
        <taxon>Psylloidea</taxon>
        <taxon>Psyllidae</taxon>
        <taxon>Psyllinae</taxon>
        <taxon>Cacopsylla</taxon>
    </lineage>
</organism>
<reference evidence="2" key="1">
    <citation type="submission" date="2021-05" db="EMBL/GenBank/DDBJ databases">
        <authorList>
            <person name="Alioto T."/>
            <person name="Alioto T."/>
            <person name="Gomez Garrido J."/>
        </authorList>
    </citation>
    <scope>NUCLEOTIDE SEQUENCE</scope>
</reference>
<feature type="transmembrane region" description="Helical" evidence="1">
    <location>
        <begin position="6"/>
        <end position="24"/>
    </location>
</feature>
<proteinExistence type="predicted"/>
<feature type="transmembrane region" description="Helical" evidence="1">
    <location>
        <begin position="118"/>
        <end position="135"/>
    </location>
</feature>
<dbReference type="AlphaFoldDB" id="A0A8D8T5T0"/>
<accession>A0A8D8T5T0</accession>
<keyword evidence="1" id="KW-1133">Transmembrane helix</keyword>
<feature type="transmembrane region" description="Helical" evidence="1">
    <location>
        <begin position="36"/>
        <end position="69"/>
    </location>
</feature>
<evidence type="ECO:0000256" key="1">
    <source>
        <dbReference type="SAM" id="Phobius"/>
    </source>
</evidence>
<keyword evidence="1" id="KW-0812">Transmembrane</keyword>
<keyword evidence="1" id="KW-0472">Membrane</keyword>
<evidence type="ECO:0000313" key="2">
    <source>
        <dbReference type="EMBL" id="CAG6682491.1"/>
    </source>
</evidence>
<dbReference type="EMBL" id="HBUF01259497">
    <property type="protein sequence ID" value="CAG6682491.1"/>
    <property type="molecule type" value="Transcribed_RNA"/>
</dbReference>
<sequence length="171" mass="20088">MFHGEMLFPVVGQVLVELAVLFLADVVRVARPQWFGLVQLFVLCVLLFDRLLLFLLLLGFVCVGVLSFIFQFGCFVLFFLFTFFLLFLLLVFTEFLFSFFLDEKFDRIANELRGVLDHLLHFLLLVVLHLVFLHVEHNLRTPSERLSRVRPDGERTSRRRFPHVLLVVVVF</sequence>
<feature type="transmembrane region" description="Helical" evidence="1">
    <location>
        <begin position="75"/>
        <end position="97"/>
    </location>
</feature>